<proteinExistence type="predicted"/>
<feature type="compositionally biased region" description="Basic and acidic residues" evidence="1">
    <location>
        <begin position="113"/>
        <end position="122"/>
    </location>
</feature>
<evidence type="ECO:0008006" key="3">
    <source>
        <dbReference type="Google" id="ProtNLM"/>
    </source>
</evidence>
<dbReference type="CDD" id="cd01670">
    <property type="entry name" value="Death"/>
    <property type="match status" value="1"/>
</dbReference>
<dbReference type="Gene3D" id="1.10.533.10">
    <property type="entry name" value="Death Domain, Fas"/>
    <property type="match status" value="1"/>
</dbReference>
<protein>
    <recommendedName>
        <fullName evidence="3">Death domain-containing protein</fullName>
    </recommendedName>
</protein>
<sequence length="305" mass="34693">EWVKELQRHVNINKVDKRKGEFSVNDLQELYDILTEEGSLPWDILGASLGLLNGTIKRIEGCCTTAEDCLKECLLQWLKWNDVVYDTGGPTCNNLKEALKCIGKEEIAKRVDEKFSPTKDTESGAQDDESTKRSIWKRFGTNVQKNIERNAEKISSGPATLERVRKNVQQNDIASVHAEIRFLSNTKRSSLVTINNKTPATIVYRKCYIARGREASYVGFDSNVQPKSTRSYSFEKHSNLSLEGCGAMLFFSASTCEPEVTKCFFVVAFRNYAIKLRRQNKTALMILYSSKSMDDLFDLLHYARI</sequence>
<dbReference type="InParanoid" id="A0A1X7SGI1"/>
<accession>A0A1X7SGI1</accession>
<evidence type="ECO:0000256" key="1">
    <source>
        <dbReference type="SAM" id="MobiDB-lite"/>
    </source>
</evidence>
<organism evidence="2">
    <name type="scientific">Amphimedon queenslandica</name>
    <name type="common">Sponge</name>
    <dbReference type="NCBI Taxonomy" id="400682"/>
    <lineage>
        <taxon>Eukaryota</taxon>
        <taxon>Metazoa</taxon>
        <taxon>Porifera</taxon>
        <taxon>Demospongiae</taxon>
        <taxon>Heteroscleromorpha</taxon>
        <taxon>Haplosclerida</taxon>
        <taxon>Niphatidae</taxon>
        <taxon>Amphimedon</taxon>
    </lineage>
</organism>
<dbReference type="EnsemblMetazoa" id="Aqu2.1.01194_001">
    <property type="protein sequence ID" value="Aqu2.1.01194_001"/>
    <property type="gene ID" value="Aqu2.1.01194"/>
</dbReference>
<feature type="region of interest" description="Disordered" evidence="1">
    <location>
        <begin position="113"/>
        <end position="132"/>
    </location>
</feature>
<dbReference type="InterPro" id="IPR011029">
    <property type="entry name" value="DEATH-like_dom_sf"/>
</dbReference>
<name>A0A1X7SGI1_AMPQE</name>
<dbReference type="OrthoDB" id="5956925at2759"/>
<reference evidence="2" key="1">
    <citation type="submission" date="2017-05" db="UniProtKB">
        <authorList>
            <consortium name="EnsemblMetazoa"/>
        </authorList>
    </citation>
    <scope>IDENTIFICATION</scope>
</reference>
<dbReference type="AlphaFoldDB" id="A0A1X7SGI1"/>
<evidence type="ECO:0000313" key="2">
    <source>
        <dbReference type="EnsemblMetazoa" id="Aqu2.1.01194_001"/>
    </source>
</evidence>